<evidence type="ECO:0000256" key="7">
    <source>
        <dbReference type="ARBA" id="ARBA00035633"/>
    </source>
</evidence>
<comment type="cofactor">
    <cofactor evidence="1 14">
        <name>pyridoxal 5'-phosphate</name>
        <dbReference type="ChEBI" id="CHEBI:597326"/>
    </cofactor>
</comment>
<dbReference type="InterPro" id="IPR018300">
    <property type="entry name" value="Aminotrans_IV_CS"/>
</dbReference>
<organism evidence="15 17">
    <name type="scientific">Zhongshania aliphaticivorans</name>
    <dbReference type="NCBI Taxonomy" id="1470434"/>
    <lineage>
        <taxon>Bacteria</taxon>
        <taxon>Pseudomonadati</taxon>
        <taxon>Pseudomonadota</taxon>
        <taxon>Gammaproteobacteria</taxon>
        <taxon>Cellvibrionales</taxon>
        <taxon>Spongiibacteraceae</taxon>
        <taxon>Zhongshania</taxon>
    </lineage>
</organism>
<dbReference type="Proteomes" id="UP000439591">
    <property type="component" value="Unassembled WGS sequence"/>
</dbReference>
<dbReference type="SUPFAM" id="SSF56752">
    <property type="entry name" value="D-aminoacid aminotransferase-like PLP-dependent enzymes"/>
    <property type="match status" value="1"/>
</dbReference>
<evidence type="ECO:0000256" key="13">
    <source>
        <dbReference type="RuleBase" id="RU004106"/>
    </source>
</evidence>
<keyword evidence="5" id="KW-0289">Folate biosynthesis</keyword>
<evidence type="ECO:0000256" key="2">
    <source>
        <dbReference type="ARBA" id="ARBA00009320"/>
    </source>
</evidence>
<evidence type="ECO:0000313" key="17">
    <source>
        <dbReference type="Proteomes" id="UP000435877"/>
    </source>
</evidence>
<comment type="catalytic activity">
    <reaction evidence="9">
        <text>4-amino-4-deoxychorismate = 4-aminobenzoate + pyruvate + H(+)</text>
        <dbReference type="Rhea" id="RHEA:16201"/>
        <dbReference type="ChEBI" id="CHEBI:15361"/>
        <dbReference type="ChEBI" id="CHEBI:15378"/>
        <dbReference type="ChEBI" id="CHEBI:17836"/>
        <dbReference type="ChEBI" id="CHEBI:58406"/>
        <dbReference type="EC" id="4.1.3.38"/>
    </reaction>
</comment>
<evidence type="ECO:0000313" key="18">
    <source>
        <dbReference type="Proteomes" id="UP000439591"/>
    </source>
</evidence>
<dbReference type="CDD" id="cd01559">
    <property type="entry name" value="ADCL_like"/>
    <property type="match status" value="1"/>
</dbReference>
<evidence type="ECO:0000256" key="3">
    <source>
        <dbReference type="ARBA" id="ARBA00011738"/>
    </source>
</evidence>
<dbReference type="EMBL" id="CACSIK010000001">
    <property type="protein sequence ID" value="CAA0089365.1"/>
    <property type="molecule type" value="Genomic_DNA"/>
</dbReference>
<dbReference type="NCBIfam" id="TIGR03461">
    <property type="entry name" value="pabC_Proteo"/>
    <property type="match status" value="1"/>
</dbReference>
<evidence type="ECO:0000256" key="14">
    <source>
        <dbReference type="RuleBase" id="RU004516"/>
    </source>
</evidence>
<comment type="pathway">
    <text evidence="7">Cofactor biosynthesis; tetrahydrofolate biosynthesis; 4-aminobenzoate from chorismate: step 2/2.</text>
</comment>
<evidence type="ECO:0000313" key="16">
    <source>
        <dbReference type="EMBL" id="CAA0096096.1"/>
    </source>
</evidence>
<dbReference type="NCBIfam" id="NF004761">
    <property type="entry name" value="PRK06092.1"/>
    <property type="match status" value="1"/>
</dbReference>
<dbReference type="InterPro" id="IPR036038">
    <property type="entry name" value="Aminotransferase-like"/>
</dbReference>
<dbReference type="GO" id="GO:0008696">
    <property type="term" value="F:4-amino-4-deoxychorismate lyase activity"/>
    <property type="evidence" value="ECO:0007669"/>
    <property type="project" value="UniProtKB-UniRule"/>
</dbReference>
<dbReference type="Gene3D" id="3.20.10.10">
    <property type="entry name" value="D-amino Acid Aminotransferase, subunit A, domain 2"/>
    <property type="match status" value="1"/>
</dbReference>
<comment type="subunit">
    <text evidence="3">Homodimer.</text>
</comment>
<evidence type="ECO:0000256" key="6">
    <source>
        <dbReference type="ARBA" id="ARBA00023239"/>
    </source>
</evidence>
<evidence type="ECO:0000256" key="10">
    <source>
        <dbReference type="ARBA" id="ARBA00054027"/>
    </source>
</evidence>
<evidence type="ECO:0000256" key="12">
    <source>
        <dbReference type="NCBIfam" id="TIGR03461"/>
    </source>
</evidence>
<dbReference type="EC" id="4.1.3.38" evidence="8 12"/>
<proteinExistence type="inferred from homology"/>
<evidence type="ECO:0000256" key="8">
    <source>
        <dbReference type="ARBA" id="ARBA00035676"/>
    </source>
</evidence>
<dbReference type="PROSITE" id="PS00770">
    <property type="entry name" value="AA_TRANSFER_CLASS_4"/>
    <property type="match status" value="1"/>
</dbReference>
<dbReference type="GO" id="GO:0046656">
    <property type="term" value="P:folic acid biosynthetic process"/>
    <property type="evidence" value="ECO:0007669"/>
    <property type="project" value="UniProtKB-KW"/>
</dbReference>
<evidence type="ECO:0000256" key="11">
    <source>
        <dbReference type="ARBA" id="ARBA00069174"/>
    </source>
</evidence>
<dbReference type="Gene3D" id="3.30.470.10">
    <property type="match status" value="1"/>
</dbReference>
<dbReference type="InterPro" id="IPR017824">
    <property type="entry name" value="Aminodeoxychorismate_lyase_IV"/>
</dbReference>
<comment type="function">
    <text evidence="10">Involved in the biosynthesis of p-aminobenzoate (PABA), a precursor of tetrahydrofolate. Converts 4-amino-4-deoxychorismate into 4-aminobenzoate (PABA) and pyruvate.</text>
</comment>
<evidence type="ECO:0000313" key="15">
    <source>
        <dbReference type="EMBL" id="CAA0089365.1"/>
    </source>
</evidence>
<name>A0A5S9NHW2_9GAMM</name>
<dbReference type="OrthoDB" id="9805628at2"/>
<accession>A0A5S9NHW2</accession>
<protein>
    <recommendedName>
        <fullName evidence="11 12">Aminodeoxychorismate lyase</fullName>
        <ecNumber evidence="8 12">4.1.3.38</ecNumber>
    </recommendedName>
</protein>
<dbReference type="GO" id="GO:0030170">
    <property type="term" value="F:pyridoxal phosphate binding"/>
    <property type="evidence" value="ECO:0007669"/>
    <property type="project" value="InterPro"/>
</dbReference>
<dbReference type="InterPro" id="IPR043131">
    <property type="entry name" value="BCAT-like_N"/>
</dbReference>
<gene>
    <name evidence="15" type="primary">pabC</name>
    <name evidence="15" type="ORF">IHBHHGIJ_01762</name>
    <name evidence="16" type="ORF">KFEGEMFD_01364</name>
</gene>
<dbReference type="FunFam" id="3.20.10.10:FF:000002">
    <property type="entry name" value="D-alanine aminotransferase"/>
    <property type="match status" value="1"/>
</dbReference>
<keyword evidence="4 14" id="KW-0663">Pyridoxal phosphate</keyword>
<dbReference type="PANTHER" id="PTHR42743">
    <property type="entry name" value="AMINO-ACID AMINOTRANSFERASE"/>
    <property type="match status" value="1"/>
</dbReference>
<dbReference type="InterPro" id="IPR001544">
    <property type="entry name" value="Aminotrans_IV"/>
</dbReference>
<keyword evidence="6 15" id="KW-0456">Lyase</keyword>
<dbReference type="PANTHER" id="PTHR42743:SF2">
    <property type="entry name" value="AMINODEOXYCHORISMATE LYASE"/>
    <property type="match status" value="1"/>
</dbReference>
<dbReference type="EMBL" id="CACSIM010000002">
    <property type="protein sequence ID" value="CAA0096096.1"/>
    <property type="molecule type" value="Genomic_DNA"/>
</dbReference>
<reference evidence="17 18" key="1">
    <citation type="submission" date="2019-11" db="EMBL/GenBank/DDBJ databases">
        <authorList>
            <person name="Holert J."/>
        </authorList>
    </citation>
    <scope>NUCLEOTIDE SEQUENCE [LARGE SCALE GENOMIC DNA]</scope>
    <source>
        <strain evidence="16">BC3_2A</strain>
        <strain evidence="15">SB11_1A</strain>
    </source>
</reference>
<evidence type="ECO:0000256" key="9">
    <source>
        <dbReference type="ARBA" id="ARBA00049529"/>
    </source>
</evidence>
<keyword evidence="17" id="KW-1185">Reference proteome</keyword>
<evidence type="ECO:0000256" key="4">
    <source>
        <dbReference type="ARBA" id="ARBA00022898"/>
    </source>
</evidence>
<comment type="similarity">
    <text evidence="2 13">Belongs to the class-IV pyridoxal-phosphate-dependent aminotransferase family.</text>
</comment>
<dbReference type="Pfam" id="PF01063">
    <property type="entry name" value="Aminotran_4"/>
    <property type="match status" value="1"/>
</dbReference>
<evidence type="ECO:0000256" key="5">
    <source>
        <dbReference type="ARBA" id="ARBA00022909"/>
    </source>
</evidence>
<dbReference type="InterPro" id="IPR050571">
    <property type="entry name" value="Class-IV_PLP-Dep_Aminotrnsfr"/>
</dbReference>
<dbReference type="Proteomes" id="UP000435877">
    <property type="component" value="Unassembled WGS sequence"/>
</dbReference>
<dbReference type="GO" id="GO:0005829">
    <property type="term" value="C:cytosol"/>
    <property type="evidence" value="ECO:0007669"/>
    <property type="project" value="TreeGrafter"/>
</dbReference>
<dbReference type="AlphaFoldDB" id="A0A5S9NHW2"/>
<dbReference type="InterPro" id="IPR043132">
    <property type="entry name" value="BCAT-like_C"/>
</dbReference>
<dbReference type="RefSeq" id="WP_159268390.1">
    <property type="nucleotide sequence ID" value="NZ_CACSIK010000001.1"/>
</dbReference>
<sequence>MVGSSGFALVNGRFSDEVSASNRGIAYGDGVFETVLVRGSQTLWLDEHLCRLQSGAKILNIPCDIAAIKHDCLRILAAFDEPLGVLKIILTRGTTARGYTPLKAESDRIVSVSSYKQHREMWDEGVVLAVCQTPLARQALLAGIKHLNRLEQVLAAEELHKRGYQEGLMMQAGCVIECSRSNVFAVVSGELITPSLSLCGINGIMRSKILSDTKSLGLPVRVKAFGISALVRAEEVFICNSVFGIWPVTKIECMHKEIGPMSRLFQQEYERYFYA</sequence>
<evidence type="ECO:0000256" key="1">
    <source>
        <dbReference type="ARBA" id="ARBA00001933"/>
    </source>
</evidence>
<dbReference type="GO" id="GO:0008153">
    <property type="term" value="P:4-aminobenzoate biosynthetic process"/>
    <property type="evidence" value="ECO:0007669"/>
    <property type="project" value="UniProtKB-UniRule"/>
</dbReference>